<proteinExistence type="predicted"/>
<gene>
    <name evidence="2" type="ORF">HMF3257_19445</name>
</gene>
<dbReference type="InterPro" id="IPR011990">
    <property type="entry name" value="TPR-like_helical_dom_sf"/>
</dbReference>
<dbReference type="OrthoDB" id="914982at2"/>
<evidence type="ECO:0000313" key="3">
    <source>
        <dbReference type="Proteomes" id="UP000249016"/>
    </source>
</evidence>
<organism evidence="2 3">
    <name type="scientific">Spirosoma telluris</name>
    <dbReference type="NCBI Taxonomy" id="2183553"/>
    <lineage>
        <taxon>Bacteria</taxon>
        <taxon>Pseudomonadati</taxon>
        <taxon>Bacteroidota</taxon>
        <taxon>Cytophagia</taxon>
        <taxon>Cytophagales</taxon>
        <taxon>Cytophagaceae</taxon>
        <taxon>Spirosoma</taxon>
    </lineage>
</organism>
<protein>
    <recommendedName>
        <fullName evidence="4">Tetratricopeptide repeat protein</fullName>
    </recommendedName>
</protein>
<sequence>MERNAISPTTGRVRSFLKSLQQLAWFELFEKWFGVGVKLLWLSLFIAFCIYLRKEYKKTIYYVQDFRVPPAWVEQGYSGEVVKQAILDEIDAIMDSIYGMNRSMVGSNDDNTEFLNELSVEGFNLRAVTKSILALLGKQDKTIGGYITLSDSSQHVSIQVSDQITQPLAISRHEPAQNLIHKAALEIMKVRSPKALITYYMIKKDSVMVDKVYTYLKKHRELMTDYYFYMTSVAVALNSLNYEEAFAWSDSAARQFPNDKLAYYTRAEIYMTLGSHSKADSATTRKYKQLFVENMRKVSEPGLPSQADNMAQTANFYLAGFYARENDVESLIHLVEHNPIETRLSAPIYNILAYGYMARRDFKKAEEALRIAISQAGQVGDYWDSLAELHSLQGRDSLAVVYLGKALKSPQKSEGVSAQAYQADARWQRLRKRVDFQQLLKQQHP</sequence>
<dbReference type="EMBL" id="QLII01000001">
    <property type="protein sequence ID" value="RAI75790.1"/>
    <property type="molecule type" value="Genomic_DNA"/>
</dbReference>
<dbReference type="SUPFAM" id="SSF48452">
    <property type="entry name" value="TPR-like"/>
    <property type="match status" value="1"/>
</dbReference>
<evidence type="ECO:0000256" key="1">
    <source>
        <dbReference type="SAM" id="Phobius"/>
    </source>
</evidence>
<evidence type="ECO:0000313" key="2">
    <source>
        <dbReference type="EMBL" id="RAI75790.1"/>
    </source>
</evidence>
<dbReference type="Proteomes" id="UP000249016">
    <property type="component" value="Unassembled WGS sequence"/>
</dbReference>
<keyword evidence="1" id="KW-0472">Membrane</keyword>
<name>A0A327NK85_9BACT</name>
<feature type="transmembrane region" description="Helical" evidence="1">
    <location>
        <begin position="32"/>
        <end position="52"/>
    </location>
</feature>
<dbReference type="RefSeq" id="WP_111344585.1">
    <property type="nucleotide sequence ID" value="NZ_QLII01000001.1"/>
</dbReference>
<comment type="caution">
    <text evidence="2">The sequence shown here is derived from an EMBL/GenBank/DDBJ whole genome shotgun (WGS) entry which is preliminary data.</text>
</comment>
<accession>A0A327NK85</accession>
<keyword evidence="3" id="KW-1185">Reference proteome</keyword>
<reference evidence="2 3" key="1">
    <citation type="submission" date="2018-06" db="EMBL/GenBank/DDBJ databases">
        <title>Spirosoma sp. HMF3257 Genome sequencing and assembly.</title>
        <authorList>
            <person name="Kang H."/>
            <person name="Cha I."/>
            <person name="Kim H."/>
            <person name="Kang J."/>
            <person name="Joh K."/>
        </authorList>
    </citation>
    <scope>NUCLEOTIDE SEQUENCE [LARGE SCALE GENOMIC DNA]</scope>
    <source>
        <strain evidence="2 3">HMF3257</strain>
    </source>
</reference>
<evidence type="ECO:0008006" key="4">
    <source>
        <dbReference type="Google" id="ProtNLM"/>
    </source>
</evidence>
<dbReference type="Gene3D" id="1.25.40.10">
    <property type="entry name" value="Tetratricopeptide repeat domain"/>
    <property type="match status" value="2"/>
</dbReference>
<keyword evidence="1" id="KW-1133">Transmembrane helix</keyword>
<dbReference type="AlphaFoldDB" id="A0A327NK85"/>
<keyword evidence="1" id="KW-0812">Transmembrane</keyword>